<dbReference type="GO" id="GO:0016887">
    <property type="term" value="F:ATP hydrolysis activity"/>
    <property type="evidence" value="ECO:0007669"/>
    <property type="project" value="InterPro"/>
</dbReference>
<gene>
    <name evidence="12" type="ORF">M983_1676</name>
</gene>
<dbReference type="GO" id="GO:0005524">
    <property type="term" value="F:ATP binding"/>
    <property type="evidence" value="ECO:0007669"/>
    <property type="project" value="UniProtKB-KW"/>
</dbReference>
<dbReference type="PANTHER" id="PTHR42771">
    <property type="entry name" value="IRON(3+)-HYDROXAMATE IMPORT ATP-BINDING PROTEIN FHUC"/>
    <property type="match status" value="1"/>
</dbReference>
<dbReference type="AlphaFoldDB" id="A0A198FXF5"/>
<evidence type="ECO:0000256" key="7">
    <source>
        <dbReference type="ARBA" id="ARBA00022840"/>
    </source>
</evidence>
<keyword evidence="3" id="KW-0813">Transport</keyword>
<keyword evidence="8" id="KW-0408">Iron</keyword>
<keyword evidence="10" id="KW-0472">Membrane</keyword>
<evidence type="ECO:0000313" key="12">
    <source>
        <dbReference type="EMBL" id="OAT28801.1"/>
    </source>
</evidence>
<dbReference type="InterPro" id="IPR003439">
    <property type="entry name" value="ABC_transporter-like_ATP-bd"/>
</dbReference>
<dbReference type="EC" id="3.6.1.3" evidence="12"/>
<evidence type="ECO:0000256" key="6">
    <source>
        <dbReference type="ARBA" id="ARBA00022741"/>
    </source>
</evidence>
<dbReference type="Pfam" id="PF00005">
    <property type="entry name" value="ABC_tran"/>
    <property type="match status" value="1"/>
</dbReference>
<evidence type="ECO:0000313" key="13">
    <source>
        <dbReference type="Proteomes" id="UP000094023"/>
    </source>
</evidence>
<keyword evidence="5" id="KW-0410">Iron transport</keyword>
<reference evidence="12 13" key="1">
    <citation type="submission" date="2016-04" db="EMBL/GenBank/DDBJ databases">
        <title>ATOL: Assembling a taxonomically balanced genome-scale reconstruction of the evolutionary history of the Enterobacteriaceae.</title>
        <authorList>
            <person name="Plunkett G.III."/>
            <person name="Neeno-Eckwall E.C."/>
            <person name="Glasner J.D."/>
            <person name="Perna N.T."/>
        </authorList>
    </citation>
    <scope>NUCLEOTIDE SEQUENCE [LARGE SCALE GENOMIC DNA]</scope>
    <source>
        <strain evidence="12 13">ATCC 19692</strain>
    </source>
</reference>
<comment type="subcellular location">
    <subcellularLocation>
        <location evidence="1">Cell membrane</location>
        <topology evidence="1">Peripheral membrane protein</topology>
    </subcellularLocation>
</comment>
<evidence type="ECO:0000256" key="2">
    <source>
        <dbReference type="ARBA" id="ARBA00005417"/>
    </source>
</evidence>
<keyword evidence="6" id="KW-0547">Nucleotide-binding</keyword>
<dbReference type="PANTHER" id="PTHR42771:SF2">
    <property type="entry name" value="IRON(3+)-HYDROXAMATE IMPORT ATP-BINDING PROTEIN FHUC"/>
    <property type="match status" value="1"/>
</dbReference>
<accession>A0A198FXF5</accession>
<dbReference type="InterPro" id="IPR003593">
    <property type="entry name" value="AAA+_ATPase"/>
</dbReference>
<dbReference type="GO" id="GO:0005886">
    <property type="term" value="C:plasma membrane"/>
    <property type="evidence" value="ECO:0007669"/>
    <property type="project" value="UniProtKB-SubCell"/>
</dbReference>
<comment type="similarity">
    <text evidence="2">Belongs to the ABC transporter superfamily.</text>
</comment>
<dbReference type="Gene3D" id="3.40.50.300">
    <property type="entry name" value="P-loop containing nucleotide triphosphate hydrolases"/>
    <property type="match status" value="1"/>
</dbReference>
<dbReference type="PROSITE" id="PS50893">
    <property type="entry name" value="ABC_TRANSPORTER_2"/>
    <property type="match status" value="1"/>
</dbReference>
<evidence type="ECO:0000256" key="5">
    <source>
        <dbReference type="ARBA" id="ARBA00022496"/>
    </source>
</evidence>
<evidence type="ECO:0000256" key="8">
    <source>
        <dbReference type="ARBA" id="ARBA00023004"/>
    </source>
</evidence>
<dbReference type="Proteomes" id="UP000094023">
    <property type="component" value="Unassembled WGS sequence"/>
</dbReference>
<dbReference type="STRING" id="1354337.M983_1676"/>
<dbReference type="PROSITE" id="PS00211">
    <property type="entry name" value="ABC_TRANSPORTER_1"/>
    <property type="match status" value="1"/>
</dbReference>
<keyword evidence="13" id="KW-1185">Reference proteome</keyword>
<evidence type="ECO:0000256" key="3">
    <source>
        <dbReference type="ARBA" id="ARBA00022448"/>
    </source>
</evidence>
<proteinExistence type="inferred from homology"/>
<comment type="caution">
    <text evidence="12">The sequence shown here is derived from an EMBL/GenBank/DDBJ whole genome shotgun (WGS) entry which is preliminary data.</text>
</comment>
<evidence type="ECO:0000256" key="10">
    <source>
        <dbReference type="ARBA" id="ARBA00023136"/>
    </source>
</evidence>
<dbReference type="GO" id="GO:0006826">
    <property type="term" value="P:iron ion transport"/>
    <property type="evidence" value="ECO:0007669"/>
    <property type="project" value="UniProtKB-KW"/>
</dbReference>
<feature type="domain" description="ABC transporter" evidence="11">
    <location>
        <begin position="14"/>
        <end position="250"/>
    </location>
</feature>
<dbReference type="EMBL" id="LXEN01000080">
    <property type="protein sequence ID" value="OAT28801.1"/>
    <property type="molecule type" value="Genomic_DNA"/>
</dbReference>
<protein>
    <submittedName>
        <fullName evidence="12">ATP-binding component of an ABC superfamily ferric enterobactin transporter</fullName>
        <ecNumber evidence="12">3.6.1.15</ecNumber>
        <ecNumber evidence="12">3.6.1.3</ecNumber>
    </submittedName>
</protein>
<evidence type="ECO:0000256" key="1">
    <source>
        <dbReference type="ARBA" id="ARBA00004202"/>
    </source>
</evidence>
<dbReference type="CDD" id="cd03214">
    <property type="entry name" value="ABC_Iron-Siderophores_B12_Hemin"/>
    <property type="match status" value="1"/>
</dbReference>
<sequence>MVNLKDSVMNNSRLQTKNLKLGYQQVTICQDISLAIPDKQVTIIIGPNGCGKSTLLRSLCNLLTPQAGEVLLDEHPIEKLPTKLLARKIALLPQTMQAPAGITVTHLVARGRFPYQSFMRQWSKEDKFAVEAAMKKTGITEFADKTVDSLSGGQRQRAWVAMVLAQQTDILLLDEPTTYLDIAYQYELLDIFRKLNQEQERTVVAVLHDLNQACRYADNLVVMVKGQIIAQGKPTEIINESLIKHVFDLECQIIADPVTQTPMIVPC</sequence>
<keyword evidence="7 12" id="KW-0067">ATP-binding</keyword>
<organism evidence="12 13">
    <name type="scientific">Proteus myxofaciens ATCC 19692</name>
    <dbReference type="NCBI Taxonomy" id="1354337"/>
    <lineage>
        <taxon>Bacteria</taxon>
        <taxon>Pseudomonadati</taxon>
        <taxon>Pseudomonadota</taxon>
        <taxon>Gammaproteobacteria</taxon>
        <taxon>Enterobacterales</taxon>
        <taxon>Morganellaceae</taxon>
        <taxon>Proteus</taxon>
    </lineage>
</organism>
<keyword evidence="9" id="KW-0406">Ion transport</keyword>
<dbReference type="SMART" id="SM00382">
    <property type="entry name" value="AAA"/>
    <property type="match status" value="1"/>
</dbReference>
<name>A0A198FXF5_9GAMM</name>
<dbReference type="FunFam" id="3.40.50.300:FF:000134">
    <property type="entry name" value="Iron-enterobactin ABC transporter ATP-binding protein"/>
    <property type="match status" value="1"/>
</dbReference>
<keyword evidence="12" id="KW-0378">Hydrolase</keyword>
<evidence type="ECO:0000256" key="4">
    <source>
        <dbReference type="ARBA" id="ARBA00022475"/>
    </source>
</evidence>
<dbReference type="SUPFAM" id="SSF52540">
    <property type="entry name" value="P-loop containing nucleoside triphosphate hydrolases"/>
    <property type="match status" value="1"/>
</dbReference>
<evidence type="ECO:0000259" key="11">
    <source>
        <dbReference type="PROSITE" id="PS50893"/>
    </source>
</evidence>
<dbReference type="InterPro" id="IPR027417">
    <property type="entry name" value="P-loop_NTPase"/>
</dbReference>
<keyword evidence="4" id="KW-1003">Cell membrane</keyword>
<dbReference type="EC" id="3.6.1.15" evidence="12"/>
<dbReference type="InterPro" id="IPR051535">
    <property type="entry name" value="Siderophore_ABC-ATPase"/>
</dbReference>
<dbReference type="InterPro" id="IPR017871">
    <property type="entry name" value="ABC_transporter-like_CS"/>
</dbReference>
<evidence type="ECO:0000256" key="9">
    <source>
        <dbReference type="ARBA" id="ARBA00023065"/>
    </source>
</evidence>